<feature type="domain" description="Flavodoxin-like fold" evidence="5">
    <location>
        <begin position="3"/>
        <end position="187"/>
    </location>
</feature>
<keyword evidence="3" id="KW-0274">FAD</keyword>
<dbReference type="Proteomes" id="UP000320710">
    <property type="component" value="Unassembled WGS sequence"/>
</dbReference>
<dbReference type="RefSeq" id="WP_141971450.1">
    <property type="nucleotide sequence ID" value="NZ_VFMJ01000001.1"/>
</dbReference>
<comment type="cofactor">
    <cofactor evidence="1">
        <name>FAD</name>
        <dbReference type="ChEBI" id="CHEBI:57692"/>
    </cofactor>
</comment>
<evidence type="ECO:0000256" key="3">
    <source>
        <dbReference type="ARBA" id="ARBA00022827"/>
    </source>
</evidence>
<evidence type="ECO:0000256" key="1">
    <source>
        <dbReference type="ARBA" id="ARBA00001974"/>
    </source>
</evidence>
<dbReference type="InterPro" id="IPR052397">
    <property type="entry name" value="NADPH-QR_MdaB"/>
</dbReference>
<comment type="caution">
    <text evidence="6">The sequence shown here is derived from an EMBL/GenBank/DDBJ whole genome shotgun (WGS) entry which is preliminary data.</text>
</comment>
<protein>
    <submittedName>
        <fullName evidence="6">Modulator of drug activity B</fullName>
    </submittedName>
</protein>
<evidence type="ECO:0000256" key="2">
    <source>
        <dbReference type="ARBA" id="ARBA00022630"/>
    </source>
</evidence>
<dbReference type="AlphaFoldDB" id="A0AA46K8L2"/>
<evidence type="ECO:0000313" key="6">
    <source>
        <dbReference type="EMBL" id="TQI86494.1"/>
    </source>
</evidence>
<dbReference type="InterPro" id="IPR003680">
    <property type="entry name" value="Flavodoxin_fold"/>
</dbReference>
<organism evidence="6 7">
    <name type="scientific">Serratia marcescens</name>
    <dbReference type="NCBI Taxonomy" id="615"/>
    <lineage>
        <taxon>Bacteria</taxon>
        <taxon>Pseudomonadati</taxon>
        <taxon>Pseudomonadota</taxon>
        <taxon>Gammaproteobacteria</taxon>
        <taxon>Enterobacterales</taxon>
        <taxon>Yersiniaceae</taxon>
        <taxon>Serratia</taxon>
    </lineage>
</organism>
<reference evidence="6 7" key="1">
    <citation type="submission" date="2019-06" db="EMBL/GenBank/DDBJ databases">
        <authorList>
            <person name="Deangelis K."/>
            <person name="Huntemann M."/>
            <person name="Clum A."/>
            <person name="Pillay M."/>
            <person name="Palaniappan K."/>
            <person name="Varghese N."/>
            <person name="Mikhailova N."/>
            <person name="Stamatis D."/>
            <person name="Reddy T."/>
            <person name="Daum C."/>
            <person name="Shapiro N."/>
            <person name="Ivanova N."/>
            <person name="Kyrpides N."/>
            <person name="Woyke T."/>
        </authorList>
    </citation>
    <scope>NUCLEOTIDE SEQUENCE [LARGE SCALE GENOMIC DNA]</scope>
    <source>
        <strain evidence="6 7">106R</strain>
    </source>
</reference>
<dbReference type="Gene3D" id="3.40.50.360">
    <property type="match status" value="1"/>
</dbReference>
<evidence type="ECO:0000259" key="5">
    <source>
        <dbReference type="Pfam" id="PF02525"/>
    </source>
</evidence>
<proteinExistence type="inferred from homology"/>
<name>A0AA46K8L2_SERMA</name>
<keyword evidence="2" id="KW-0285">Flavoprotein</keyword>
<accession>A0AA46K8L2</accession>
<sequence>MKNIFIVNSSTVFGSSKGSLNNYLDDVAVKYFENHSFNVKTTNVRSSYDISEEVEKYLWSDFVIYQLPAWWMEMPWTLKKYIDEVFTAGEDIYTSGDGRSRKDLSKKYGSGGLLVNKKYMLSVTWNAPKEAFLDKNQFFEGNDIDNVFFAFHKAHQFIGMTHLPAFGFFDVIKNPDIDRNVKAYIKHLHDIFKDCHRFSA</sequence>
<dbReference type="SUPFAM" id="SSF52218">
    <property type="entry name" value="Flavoproteins"/>
    <property type="match status" value="1"/>
</dbReference>
<dbReference type="EMBL" id="VFMJ01000001">
    <property type="protein sequence ID" value="TQI86494.1"/>
    <property type="molecule type" value="Genomic_DNA"/>
</dbReference>
<evidence type="ECO:0000256" key="4">
    <source>
        <dbReference type="ARBA" id="ARBA00037981"/>
    </source>
</evidence>
<dbReference type="PANTHER" id="PTHR46305">
    <property type="match status" value="1"/>
</dbReference>
<dbReference type="PANTHER" id="PTHR46305:SF3">
    <property type="entry name" value="NADPH:QUINONE OXIDOREDUCTASE MDAB"/>
    <property type="match status" value="1"/>
</dbReference>
<gene>
    <name evidence="6" type="ORF">FHU12_4127</name>
</gene>
<reference evidence="6 7" key="2">
    <citation type="submission" date="2019-07" db="EMBL/GenBank/DDBJ databases">
        <title>Investigation of anaerobic lignin degradation for improved lignocellulosic biofuels.</title>
        <authorList>
            <person name="Deangelis K.PhD."/>
        </authorList>
    </citation>
    <scope>NUCLEOTIDE SEQUENCE [LARGE SCALE GENOMIC DNA]</scope>
    <source>
        <strain evidence="6 7">106R</strain>
    </source>
</reference>
<comment type="similarity">
    <text evidence="4">Belongs to the oxidoreductase MdaB family.</text>
</comment>
<evidence type="ECO:0000313" key="7">
    <source>
        <dbReference type="Proteomes" id="UP000320710"/>
    </source>
</evidence>
<dbReference type="InterPro" id="IPR029039">
    <property type="entry name" value="Flavoprotein-like_sf"/>
</dbReference>
<dbReference type="Pfam" id="PF02525">
    <property type="entry name" value="Flavodoxin_2"/>
    <property type="match status" value="1"/>
</dbReference>